<keyword evidence="1" id="KW-0812">Transmembrane</keyword>
<proteinExistence type="predicted"/>
<organism evidence="2 3">
    <name type="scientific">Schaalia radingae</name>
    <dbReference type="NCBI Taxonomy" id="131110"/>
    <lineage>
        <taxon>Bacteria</taxon>
        <taxon>Bacillati</taxon>
        <taxon>Actinomycetota</taxon>
        <taxon>Actinomycetes</taxon>
        <taxon>Actinomycetales</taxon>
        <taxon>Actinomycetaceae</taxon>
        <taxon>Schaalia</taxon>
    </lineage>
</organism>
<dbReference type="EMBL" id="LT629792">
    <property type="protein sequence ID" value="SDT98349.1"/>
    <property type="molecule type" value="Genomic_DNA"/>
</dbReference>
<keyword evidence="1" id="KW-0472">Membrane</keyword>
<evidence type="ECO:0000313" key="3">
    <source>
        <dbReference type="Proteomes" id="UP000198976"/>
    </source>
</evidence>
<gene>
    <name evidence="2" type="ORF">SAMN04489714_1417</name>
</gene>
<protein>
    <recommendedName>
        <fullName evidence="4">DUF4350 domain-containing protein</fullName>
    </recommendedName>
</protein>
<dbReference type="RefSeq" id="WP_092648712.1">
    <property type="nucleotide sequence ID" value="NZ_LT629792.1"/>
</dbReference>
<evidence type="ECO:0008006" key="4">
    <source>
        <dbReference type="Google" id="ProtNLM"/>
    </source>
</evidence>
<evidence type="ECO:0000256" key="1">
    <source>
        <dbReference type="SAM" id="Phobius"/>
    </source>
</evidence>
<feature type="transmembrane region" description="Helical" evidence="1">
    <location>
        <begin position="23"/>
        <end position="40"/>
    </location>
</feature>
<dbReference type="Proteomes" id="UP000198976">
    <property type="component" value="Chromosome I"/>
</dbReference>
<dbReference type="PROSITE" id="PS51257">
    <property type="entry name" value="PROKAR_LIPOPROTEIN"/>
    <property type="match status" value="1"/>
</dbReference>
<name>A0ABY0V8T8_9ACTO</name>
<reference evidence="2 3" key="1">
    <citation type="submission" date="2016-10" db="EMBL/GenBank/DDBJ databases">
        <authorList>
            <person name="Varghese N."/>
            <person name="Submissions S."/>
        </authorList>
    </citation>
    <scope>NUCLEOTIDE SEQUENCE [LARGE SCALE GENOMIC DNA]</scope>
    <source>
        <strain evidence="2 3">DSM 9169</strain>
    </source>
</reference>
<keyword evidence="1" id="KW-1133">Transmembrane helix</keyword>
<sequence length="393" mass="42311">MNQQRATVATLSARQRLRESKPLLILIGIIVACMALLLIIPTNSQDRRPFSAGNLHDEGSAALIEVLREQGVNVFVTSSPEDAIARAQQPDTTLAVAGDVVPLNFQMYTDRIDSIVWIANGQMTGPEFNGVTFAGTSQLLPGVLKPDVPATVRLLEDSTCRSEAAKRAGKISKSEVTVSVHEPWTGCFEQSSGQFVYAEKIEGDQFRAIIPGGAVVQNKTIAQAGNAALALNTLGRNANLVWFVGSLNAGTTVAAPAPPMPLWLKYGILLLGLTMAMLAWVKGVRLGRLVPENLPTPVPAIETVQGRGRLLRSNRAHAHAATSLRVHTARRIARRLGVTDHSSRAALTEAIRASGVDVMRADDTLWGPAPTNDQDLARLAQELKQLEADIRHE</sequence>
<accession>A0ABY0V8T8</accession>
<evidence type="ECO:0000313" key="2">
    <source>
        <dbReference type="EMBL" id="SDT98349.1"/>
    </source>
</evidence>
<keyword evidence="3" id="KW-1185">Reference proteome</keyword>